<sequence length="73" mass="8214">MREAGFTEQRTLPALGSGRITGRCYLGPSWFTGLTIIGPSLFGFQNINRSYNHPIKTIHAIIFNFKKISLDNE</sequence>
<dbReference type="AlphaFoldDB" id="A0A7J6FGZ1"/>
<reference evidence="1 2" key="1">
    <citation type="journal article" date="2020" name="bioRxiv">
        <title>Sequence and annotation of 42 cannabis genomes reveals extensive copy number variation in cannabinoid synthesis and pathogen resistance genes.</title>
        <authorList>
            <person name="Mckernan K.J."/>
            <person name="Helbert Y."/>
            <person name="Kane L.T."/>
            <person name="Ebling H."/>
            <person name="Zhang L."/>
            <person name="Liu B."/>
            <person name="Eaton Z."/>
            <person name="Mclaughlin S."/>
            <person name="Kingan S."/>
            <person name="Baybayan P."/>
            <person name="Concepcion G."/>
            <person name="Jordan M."/>
            <person name="Riva A."/>
            <person name="Barbazuk W."/>
            <person name="Harkins T."/>
        </authorList>
    </citation>
    <scope>NUCLEOTIDE SEQUENCE [LARGE SCALE GENOMIC DNA]</scope>
    <source>
        <strain evidence="2">cv. Jamaican Lion 4</strain>
        <tissue evidence="1">Leaf</tissue>
    </source>
</reference>
<proteinExistence type="predicted"/>
<keyword evidence="2" id="KW-1185">Reference proteome</keyword>
<gene>
    <name evidence="1" type="ORF">G4B88_016124</name>
</gene>
<evidence type="ECO:0000313" key="1">
    <source>
        <dbReference type="EMBL" id="KAF4369963.1"/>
    </source>
</evidence>
<protein>
    <submittedName>
        <fullName evidence="1">Uncharacterized protein</fullName>
    </submittedName>
</protein>
<evidence type="ECO:0000313" key="2">
    <source>
        <dbReference type="Proteomes" id="UP000583929"/>
    </source>
</evidence>
<dbReference type="Proteomes" id="UP000583929">
    <property type="component" value="Unassembled WGS sequence"/>
</dbReference>
<dbReference type="AntiFam" id="ANF00038">
    <property type="entry name" value="Overlaps SRP RNA, same strand"/>
</dbReference>
<name>A0A7J6FGZ1_CANSA</name>
<comment type="caution">
    <text evidence="1">The sequence shown here is derived from an EMBL/GenBank/DDBJ whole genome shotgun (WGS) entry which is preliminary data.</text>
</comment>
<dbReference type="EMBL" id="JAATIQ010000210">
    <property type="protein sequence ID" value="KAF4369963.1"/>
    <property type="molecule type" value="Genomic_DNA"/>
</dbReference>
<accession>A0A7J6FGZ1</accession>
<organism evidence="1 2">
    <name type="scientific">Cannabis sativa</name>
    <name type="common">Hemp</name>
    <name type="synonym">Marijuana</name>
    <dbReference type="NCBI Taxonomy" id="3483"/>
    <lineage>
        <taxon>Eukaryota</taxon>
        <taxon>Viridiplantae</taxon>
        <taxon>Streptophyta</taxon>
        <taxon>Embryophyta</taxon>
        <taxon>Tracheophyta</taxon>
        <taxon>Spermatophyta</taxon>
        <taxon>Magnoliopsida</taxon>
        <taxon>eudicotyledons</taxon>
        <taxon>Gunneridae</taxon>
        <taxon>Pentapetalae</taxon>
        <taxon>rosids</taxon>
        <taxon>fabids</taxon>
        <taxon>Rosales</taxon>
        <taxon>Cannabaceae</taxon>
        <taxon>Cannabis</taxon>
    </lineage>
</organism>